<evidence type="ECO:0008006" key="3">
    <source>
        <dbReference type="Google" id="ProtNLM"/>
    </source>
</evidence>
<proteinExistence type="predicted"/>
<dbReference type="STRING" id="1129793.GPLA_1339"/>
<accession>K6ZTV0</accession>
<protein>
    <recommendedName>
        <fullName evidence="3">Glycosyl transferase family 1 domain-containing protein</fullName>
    </recommendedName>
</protein>
<name>K6ZTV0_9ALTE</name>
<reference evidence="2" key="1">
    <citation type="journal article" date="2014" name="Environ. Microbiol.">
        <title>Comparative genomics of the marine bacterial genus Glaciecola reveals the high degree of genomic diversity and genomic characteristic for cold adaptation.</title>
        <authorList>
            <person name="Qin Q.L."/>
            <person name="Xie B.B."/>
            <person name="Yu Y."/>
            <person name="Shu Y.L."/>
            <person name="Rong J.C."/>
            <person name="Zhang Y.J."/>
            <person name="Zhao D.L."/>
            <person name="Chen X.L."/>
            <person name="Zhang X.Y."/>
            <person name="Chen B."/>
            <person name="Zhou B.C."/>
            <person name="Zhang Y.Z."/>
        </authorList>
    </citation>
    <scope>NUCLEOTIDE SEQUENCE [LARGE SCALE GENOMIC DNA]</scope>
    <source>
        <strain evidence="2">LMG 21857</strain>
    </source>
</reference>
<evidence type="ECO:0000313" key="2">
    <source>
        <dbReference type="Proteomes" id="UP000006322"/>
    </source>
</evidence>
<dbReference type="AlphaFoldDB" id="K6ZTV0"/>
<comment type="caution">
    <text evidence="1">The sequence shown here is derived from an EMBL/GenBank/DDBJ whole genome shotgun (WGS) entry which is preliminary data.</text>
</comment>
<dbReference type="Proteomes" id="UP000006322">
    <property type="component" value="Unassembled WGS sequence"/>
</dbReference>
<sequence length="326" mass="37570">MNLYIYPTRSKNKFLELNKDALRSLDFPVKKIDHSFVFDLLRFKKDSIVVLNWVEDRVYGRSYKTVCQYFFKMVALIIFAKLFAKKVIWVRHNFQPHNGSKTNYRYKFLCGLYKVMGIKATSLEAYCSKPSLLHPLYKKDATLIADINKPLLIDEKRDYLVAFFGTVKPYKNLHDVLDTWPKDIPLKIAGRCSDADYNSLLQEKVGRRGLQVQWLNKFLHNDELDDLLKKTQFVLLPHADSTVISSGAFYHAIGQGCNIIASDTKFGRAKASQHQFVTIFDPAVTSRKYLNAIYVDRTQVMREALACYGEKQVSAAWANVLTSNHS</sequence>
<dbReference type="SUPFAM" id="SSF53756">
    <property type="entry name" value="UDP-Glycosyltransferase/glycogen phosphorylase"/>
    <property type="match status" value="1"/>
</dbReference>
<dbReference type="RefSeq" id="WP_007104051.1">
    <property type="nucleotide sequence ID" value="NZ_BAER01000035.1"/>
</dbReference>
<organism evidence="1 2">
    <name type="scientific">Paraglaciecola polaris LMG 21857</name>
    <dbReference type="NCBI Taxonomy" id="1129793"/>
    <lineage>
        <taxon>Bacteria</taxon>
        <taxon>Pseudomonadati</taxon>
        <taxon>Pseudomonadota</taxon>
        <taxon>Gammaproteobacteria</taxon>
        <taxon>Alteromonadales</taxon>
        <taxon>Alteromonadaceae</taxon>
        <taxon>Paraglaciecola</taxon>
    </lineage>
</organism>
<evidence type="ECO:0000313" key="1">
    <source>
        <dbReference type="EMBL" id="GAC32253.1"/>
    </source>
</evidence>
<dbReference type="EMBL" id="BAER01000035">
    <property type="protein sequence ID" value="GAC32253.1"/>
    <property type="molecule type" value="Genomic_DNA"/>
</dbReference>
<dbReference type="OrthoDB" id="6823186at2"/>
<dbReference type="Gene3D" id="3.40.50.2000">
    <property type="entry name" value="Glycogen Phosphorylase B"/>
    <property type="match status" value="1"/>
</dbReference>
<keyword evidence="2" id="KW-1185">Reference proteome</keyword>
<gene>
    <name evidence="1" type="ORF">GPLA_1339</name>
</gene>